<evidence type="ECO:0000256" key="13">
    <source>
        <dbReference type="HAMAP-Rule" id="MF_00328"/>
    </source>
</evidence>
<dbReference type="InterPro" id="IPR020590">
    <property type="entry name" value="Guanylate_kinase_CS"/>
</dbReference>
<comment type="similarity">
    <text evidence="3 13">Belongs to the guanylate kinase family.</text>
</comment>
<keyword evidence="16" id="KW-1185">Reference proteome</keyword>
<dbReference type="Gene3D" id="3.40.50.300">
    <property type="entry name" value="P-loop containing nucleotide triphosphate hydrolases"/>
    <property type="match status" value="1"/>
</dbReference>
<evidence type="ECO:0000256" key="1">
    <source>
        <dbReference type="ARBA" id="ARBA00003531"/>
    </source>
</evidence>
<evidence type="ECO:0000256" key="6">
    <source>
        <dbReference type="ARBA" id="ARBA00022490"/>
    </source>
</evidence>
<evidence type="ECO:0000256" key="5">
    <source>
        <dbReference type="ARBA" id="ARBA00016296"/>
    </source>
</evidence>
<dbReference type="SMART" id="SM00072">
    <property type="entry name" value="GuKc"/>
    <property type="match status" value="1"/>
</dbReference>
<dbReference type="FunFam" id="3.30.63.10:FF:000005">
    <property type="entry name" value="Guanylate kinase"/>
    <property type="match status" value="1"/>
</dbReference>
<evidence type="ECO:0000256" key="4">
    <source>
        <dbReference type="ARBA" id="ARBA00012961"/>
    </source>
</evidence>
<feature type="domain" description="Guanylate kinase-like" evidence="14">
    <location>
        <begin position="4"/>
        <end position="181"/>
    </location>
</feature>
<dbReference type="Proteomes" id="UP000018914">
    <property type="component" value="Chromosome"/>
</dbReference>
<keyword evidence="8 13" id="KW-0547">Nucleotide-binding</keyword>
<dbReference type="HAMAP" id="MF_00328">
    <property type="entry name" value="Guanylate_kinase"/>
    <property type="match status" value="1"/>
</dbReference>
<dbReference type="InterPro" id="IPR027417">
    <property type="entry name" value="P-loop_NTPase"/>
</dbReference>
<evidence type="ECO:0000256" key="8">
    <source>
        <dbReference type="ARBA" id="ARBA00022741"/>
    </source>
</evidence>
<dbReference type="EMBL" id="CP007028">
    <property type="protein sequence ID" value="AHE95501.1"/>
    <property type="molecule type" value="Genomic_DNA"/>
</dbReference>
<dbReference type="InterPro" id="IPR008145">
    <property type="entry name" value="GK/Ca_channel_bsu"/>
</dbReference>
<dbReference type="GO" id="GO:0004385">
    <property type="term" value="F:GMP kinase activity"/>
    <property type="evidence" value="ECO:0007669"/>
    <property type="project" value="UniProtKB-UniRule"/>
</dbReference>
<dbReference type="GO" id="GO:0005524">
    <property type="term" value="F:ATP binding"/>
    <property type="evidence" value="ECO:0007669"/>
    <property type="project" value="UniProtKB-UniRule"/>
</dbReference>
<dbReference type="InterPro" id="IPR008144">
    <property type="entry name" value="Guanylate_kin-like_dom"/>
</dbReference>
<evidence type="ECO:0000256" key="10">
    <source>
        <dbReference type="ARBA" id="ARBA00022840"/>
    </source>
</evidence>
<keyword evidence="10 13" id="KW-0067">ATP-binding</keyword>
<dbReference type="Pfam" id="PF00625">
    <property type="entry name" value="Guanylate_kin"/>
    <property type="match status" value="1"/>
</dbReference>
<dbReference type="InterPro" id="IPR017665">
    <property type="entry name" value="Guanylate_kinase"/>
</dbReference>
<name>W0DB75_9AQUI</name>
<evidence type="ECO:0000256" key="9">
    <source>
        <dbReference type="ARBA" id="ARBA00022777"/>
    </source>
</evidence>
<dbReference type="PANTHER" id="PTHR23117">
    <property type="entry name" value="GUANYLATE KINASE-RELATED"/>
    <property type="match status" value="1"/>
</dbReference>
<dbReference type="PROSITE" id="PS50052">
    <property type="entry name" value="GUANYLATE_KINASE_2"/>
    <property type="match status" value="1"/>
</dbReference>
<comment type="catalytic activity">
    <reaction evidence="12 13">
        <text>GMP + ATP = GDP + ADP</text>
        <dbReference type="Rhea" id="RHEA:20780"/>
        <dbReference type="ChEBI" id="CHEBI:30616"/>
        <dbReference type="ChEBI" id="CHEBI:58115"/>
        <dbReference type="ChEBI" id="CHEBI:58189"/>
        <dbReference type="ChEBI" id="CHEBI:456216"/>
        <dbReference type="EC" id="2.7.4.8"/>
    </reaction>
</comment>
<evidence type="ECO:0000256" key="3">
    <source>
        <dbReference type="ARBA" id="ARBA00005790"/>
    </source>
</evidence>
<dbReference type="eggNOG" id="COG0194">
    <property type="taxonomic scope" value="Bacteria"/>
</dbReference>
<proteinExistence type="inferred from homology"/>
<organism evidence="16">
    <name type="scientific">Thermocrinis ruber</name>
    <dbReference type="NCBI Taxonomy" id="75906"/>
    <lineage>
        <taxon>Bacteria</taxon>
        <taxon>Pseudomonadati</taxon>
        <taxon>Aquificota</taxon>
        <taxon>Aquificia</taxon>
        <taxon>Aquificales</taxon>
        <taxon>Aquificaceae</taxon>
        <taxon>Thermocrinis</taxon>
    </lineage>
</organism>
<gene>
    <name evidence="13" type="primary">gmk</name>
    <name evidence="15" type="ORF">THERU_01160</name>
</gene>
<dbReference type="HOGENOM" id="CLU_001715_1_2_0"/>
<dbReference type="STRING" id="75906.THERU_01160"/>
<dbReference type="GO" id="GO:0005829">
    <property type="term" value="C:cytosol"/>
    <property type="evidence" value="ECO:0007669"/>
    <property type="project" value="TreeGrafter"/>
</dbReference>
<dbReference type="AlphaFoldDB" id="W0DB75"/>
<sequence length="220" mass="25392">MIFSMLFVLSAPSGTGKTTVANFIIKNVEDIRRVITATTRPKREGEVEGVDYIFLTVEEFEKGIREGMFLEYAKVYGNYYGTPKDQVLKNEEEGYDSLLVIDVQGAMTIKRNFPDSVLVFLLPPSIEELRRRLLTRGYGHENLQERLRTAEWEISCAKHFDYIVVNEFLDETVETLKNIILSSRYTSKNFLANVSKFVKDDKIIKLLEKECTEVSHEQKT</sequence>
<feature type="binding site" evidence="13">
    <location>
        <begin position="11"/>
        <end position="18"/>
    </location>
    <ligand>
        <name>ATP</name>
        <dbReference type="ChEBI" id="CHEBI:30616"/>
    </ligand>
</feature>
<dbReference type="EC" id="2.7.4.8" evidence="4 13"/>
<dbReference type="Gene3D" id="3.30.63.10">
    <property type="entry name" value="Guanylate Kinase phosphate binding domain"/>
    <property type="match status" value="1"/>
</dbReference>
<keyword evidence="6 13" id="KW-0963">Cytoplasm</keyword>
<evidence type="ECO:0000313" key="15">
    <source>
        <dbReference type="EMBL" id="AHE95501.1"/>
    </source>
</evidence>
<evidence type="ECO:0000256" key="2">
    <source>
        <dbReference type="ARBA" id="ARBA00004496"/>
    </source>
</evidence>
<comment type="subcellular location">
    <subcellularLocation>
        <location evidence="2 13">Cytoplasm</location>
    </subcellularLocation>
</comment>
<reference evidence="15 16" key="1">
    <citation type="submission" date="2013-12" db="EMBL/GenBank/DDBJ databases">
        <authorList>
            <consortium name="DOE Joint Genome Institute"/>
            <person name="Eisen J."/>
            <person name="Huntemann M."/>
            <person name="Han J."/>
            <person name="Chen A."/>
            <person name="Kyrpides N."/>
            <person name="Mavromatis K."/>
            <person name="Markowitz V."/>
            <person name="Palaniappan K."/>
            <person name="Ivanova N."/>
            <person name="Schaumberg A."/>
            <person name="Pati A."/>
            <person name="Liolios K."/>
            <person name="Nordberg H.P."/>
            <person name="Cantor M.N."/>
            <person name="Hua S.X."/>
            <person name="Woyke T."/>
        </authorList>
    </citation>
    <scope>NUCLEOTIDE SEQUENCE [LARGE SCALE GENOMIC DNA]</scope>
    <source>
        <strain evidence="15 16">DSM 23557</strain>
    </source>
</reference>
<protein>
    <recommendedName>
        <fullName evidence="5 13">Guanylate kinase</fullName>
        <ecNumber evidence="4 13">2.7.4.8</ecNumber>
    </recommendedName>
    <alternativeName>
        <fullName evidence="11 13">GMP kinase</fullName>
    </alternativeName>
</protein>
<dbReference type="PANTHER" id="PTHR23117:SF13">
    <property type="entry name" value="GUANYLATE KINASE"/>
    <property type="match status" value="1"/>
</dbReference>
<keyword evidence="7 13" id="KW-0808">Transferase</keyword>
<keyword evidence="9 13" id="KW-0418">Kinase</keyword>
<dbReference type="CDD" id="cd00071">
    <property type="entry name" value="GMPK"/>
    <property type="match status" value="1"/>
</dbReference>
<comment type="function">
    <text evidence="1 13">Essential for recycling GMP and indirectly, cGMP.</text>
</comment>
<dbReference type="PROSITE" id="PS00856">
    <property type="entry name" value="GUANYLATE_KINASE_1"/>
    <property type="match status" value="1"/>
</dbReference>
<evidence type="ECO:0000259" key="14">
    <source>
        <dbReference type="PROSITE" id="PS50052"/>
    </source>
</evidence>
<evidence type="ECO:0000256" key="7">
    <source>
        <dbReference type="ARBA" id="ARBA00022679"/>
    </source>
</evidence>
<evidence type="ECO:0000256" key="11">
    <source>
        <dbReference type="ARBA" id="ARBA00030128"/>
    </source>
</evidence>
<evidence type="ECO:0000256" key="12">
    <source>
        <dbReference type="ARBA" id="ARBA00048594"/>
    </source>
</evidence>
<dbReference type="SUPFAM" id="SSF52540">
    <property type="entry name" value="P-loop containing nucleoside triphosphate hydrolases"/>
    <property type="match status" value="1"/>
</dbReference>
<dbReference type="KEGG" id="trd:THERU_01160"/>
<accession>W0DB75</accession>
<dbReference type="PATRIC" id="fig|75906.3.peg.228"/>
<dbReference type="NCBIfam" id="TIGR03263">
    <property type="entry name" value="guanyl_kin"/>
    <property type="match status" value="1"/>
</dbReference>
<evidence type="ECO:0000313" key="16">
    <source>
        <dbReference type="Proteomes" id="UP000018914"/>
    </source>
</evidence>